<comment type="caution">
    <text evidence="1">The sequence shown here is derived from an EMBL/GenBank/DDBJ whole genome shotgun (WGS) entry which is preliminary data.</text>
</comment>
<proteinExistence type="predicted"/>
<evidence type="ECO:0000313" key="2">
    <source>
        <dbReference type="Proteomes" id="UP001417504"/>
    </source>
</evidence>
<organism evidence="1 2">
    <name type="scientific">Stephania japonica</name>
    <dbReference type="NCBI Taxonomy" id="461633"/>
    <lineage>
        <taxon>Eukaryota</taxon>
        <taxon>Viridiplantae</taxon>
        <taxon>Streptophyta</taxon>
        <taxon>Embryophyta</taxon>
        <taxon>Tracheophyta</taxon>
        <taxon>Spermatophyta</taxon>
        <taxon>Magnoliopsida</taxon>
        <taxon>Ranunculales</taxon>
        <taxon>Menispermaceae</taxon>
        <taxon>Menispermoideae</taxon>
        <taxon>Cissampelideae</taxon>
        <taxon>Stephania</taxon>
    </lineage>
</organism>
<protein>
    <submittedName>
        <fullName evidence="1">Uncharacterized protein</fullName>
    </submittedName>
</protein>
<name>A0AAP0HI94_9MAGN</name>
<sequence length="91" mass="9729">MSFHCTCIGIRLTSEYPDLVEAKHVGYVLSVPPVSPLVVLDLGMDAIEIHAPNLQPPPIPFPCGVFLGQRGPHSVAAKRCGAVYDVGSGRY</sequence>
<dbReference type="EMBL" id="JBBNAE010000011">
    <property type="protein sequence ID" value="KAK9085767.1"/>
    <property type="molecule type" value="Genomic_DNA"/>
</dbReference>
<gene>
    <name evidence="1" type="ORF">Sjap_026178</name>
</gene>
<accession>A0AAP0HI94</accession>
<dbReference type="AlphaFoldDB" id="A0AAP0HI94"/>
<reference evidence="1 2" key="1">
    <citation type="submission" date="2024-01" db="EMBL/GenBank/DDBJ databases">
        <title>Genome assemblies of Stephania.</title>
        <authorList>
            <person name="Yang L."/>
        </authorList>
    </citation>
    <scope>NUCLEOTIDE SEQUENCE [LARGE SCALE GENOMIC DNA]</scope>
    <source>
        <strain evidence="1">QJT</strain>
        <tissue evidence="1">Leaf</tissue>
    </source>
</reference>
<evidence type="ECO:0000313" key="1">
    <source>
        <dbReference type="EMBL" id="KAK9085767.1"/>
    </source>
</evidence>
<dbReference type="Proteomes" id="UP001417504">
    <property type="component" value="Unassembled WGS sequence"/>
</dbReference>
<keyword evidence="2" id="KW-1185">Reference proteome</keyword>